<comment type="similarity">
    <text evidence="10">Belongs to the Sp1 C2H2-type zinc-finger protein family.</text>
</comment>
<dbReference type="FunFam" id="3.30.160.60:FF:000014">
    <property type="entry name" value="Transcription factor Sp3"/>
    <property type="match status" value="1"/>
</dbReference>
<evidence type="ECO:0000256" key="7">
    <source>
        <dbReference type="ARBA" id="ARBA00023125"/>
    </source>
</evidence>
<dbReference type="WBParaSite" id="TMUE_1000003605.1">
    <property type="protein sequence ID" value="TMUE_1000003605.1"/>
    <property type="gene ID" value="WBGene00288547"/>
</dbReference>
<evidence type="ECO:0000256" key="8">
    <source>
        <dbReference type="ARBA" id="ARBA00023163"/>
    </source>
</evidence>
<reference evidence="14" key="1">
    <citation type="submission" date="2014-03" db="EMBL/GenBank/DDBJ databases">
        <title>The whipworm genome and dual-species transcriptomics of an intimate host-pathogen interaction.</title>
        <authorList>
            <person name="Foth B.J."/>
            <person name="Tsai I.J."/>
            <person name="Reid A.J."/>
            <person name="Bancroft A.J."/>
            <person name="Nichol S."/>
            <person name="Tracey A."/>
            <person name="Holroyd N."/>
            <person name="Cotton J.A."/>
            <person name="Stanley E.J."/>
            <person name="Zarowiecki M."/>
            <person name="Liu J.Z."/>
            <person name="Huckvale T."/>
            <person name="Cooper P.J."/>
            <person name="Grencis R.K."/>
            <person name="Berriman M."/>
        </authorList>
    </citation>
    <scope>NUCLEOTIDE SEQUENCE [LARGE SCALE GENOMIC DNA]</scope>
    <source>
        <strain evidence="14">Edinburgh</strain>
    </source>
</reference>
<evidence type="ECO:0000256" key="4">
    <source>
        <dbReference type="ARBA" id="ARBA00022771"/>
    </source>
</evidence>
<evidence type="ECO:0000256" key="5">
    <source>
        <dbReference type="ARBA" id="ARBA00022833"/>
    </source>
</evidence>
<evidence type="ECO:0000313" key="15">
    <source>
        <dbReference type="WBParaSite" id="TMUE_1000003605.1"/>
    </source>
</evidence>
<keyword evidence="3" id="KW-0677">Repeat</keyword>
<organism evidence="14 15">
    <name type="scientific">Trichuris muris</name>
    <name type="common">Mouse whipworm</name>
    <dbReference type="NCBI Taxonomy" id="70415"/>
    <lineage>
        <taxon>Eukaryota</taxon>
        <taxon>Metazoa</taxon>
        <taxon>Ecdysozoa</taxon>
        <taxon>Nematoda</taxon>
        <taxon>Enoplea</taxon>
        <taxon>Dorylaimia</taxon>
        <taxon>Trichinellida</taxon>
        <taxon>Trichuridae</taxon>
        <taxon>Trichuris</taxon>
    </lineage>
</organism>
<evidence type="ECO:0000256" key="1">
    <source>
        <dbReference type="ARBA" id="ARBA00004123"/>
    </source>
</evidence>
<dbReference type="SMART" id="SM00355">
    <property type="entry name" value="ZnF_C2H2"/>
    <property type="match status" value="3"/>
</dbReference>
<feature type="domain" description="C2H2-type" evidence="13">
    <location>
        <begin position="657"/>
        <end position="679"/>
    </location>
</feature>
<reference evidence="15" key="2">
    <citation type="submission" date="2019-12" db="UniProtKB">
        <authorList>
            <consortium name="WormBaseParasite"/>
        </authorList>
    </citation>
    <scope>IDENTIFICATION</scope>
</reference>
<dbReference type="PROSITE" id="PS00028">
    <property type="entry name" value="ZINC_FINGER_C2H2_1"/>
    <property type="match status" value="3"/>
</dbReference>
<dbReference type="InterPro" id="IPR036236">
    <property type="entry name" value="Znf_C2H2_sf"/>
</dbReference>
<evidence type="ECO:0000259" key="13">
    <source>
        <dbReference type="PROSITE" id="PS50157"/>
    </source>
</evidence>
<dbReference type="Pfam" id="PF00096">
    <property type="entry name" value="zf-C2H2"/>
    <property type="match status" value="2"/>
</dbReference>
<evidence type="ECO:0000256" key="10">
    <source>
        <dbReference type="ARBA" id="ARBA00038409"/>
    </source>
</evidence>
<feature type="compositionally biased region" description="Polar residues" evidence="12">
    <location>
        <begin position="176"/>
        <end position="197"/>
    </location>
</feature>
<keyword evidence="8" id="KW-0804">Transcription</keyword>
<dbReference type="Proteomes" id="UP000046395">
    <property type="component" value="Unassembled WGS sequence"/>
</dbReference>
<protein>
    <submittedName>
        <fullName evidence="15">C2H2-type domain-containing protein</fullName>
    </submittedName>
</protein>
<evidence type="ECO:0000313" key="14">
    <source>
        <dbReference type="Proteomes" id="UP000046395"/>
    </source>
</evidence>
<comment type="subcellular location">
    <subcellularLocation>
        <location evidence="1">Nucleus</location>
    </subcellularLocation>
</comment>
<dbReference type="PANTHER" id="PTHR23235">
    <property type="entry name" value="KRUEPPEL-LIKE TRANSCRIPTION FACTOR"/>
    <property type="match status" value="1"/>
</dbReference>
<dbReference type="AlphaFoldDB" id="A0A5S6Q945"/>
<sequence length="711" mass="76846">MSSFADSSVRQLPVSVESVHLDMATSSLIDSVKNEPMCEVTGKNDRNGLLYKSDAPFEACHMLECSEVHSMPENSSYIFSHAQNITVDGQEAIFIPFSVPSYAGCQSVAQSSLLSSASLYGAKNCTLNLSNLIEQPNFGHQFVVASTDQSSHLKQSGRPTTVAVVNAQLTPSARESQCSMSCTSTDRNASPNDYSSSDQRKAFADESDATFGFIQLKQSKPSTKDKGRCSHAGWNPQPILPKLPLYLDGVWSLKLPSGSMVLSRSNSATSAFLPTSAAALAPASCDSQTTLSSPFQWVTASASVAPSAVLPTVTLTSAGIAPMVESSPSLTSIGDKASTIIIIQQPTNDYVDSQSLNCLPDVLLPCNEYFRSSSLNPLSSSTSEAELSSCANPGIGETLNSASHQFAFMPDAICIDNDVKLSRDVPDHGTCLPSSSVGSESVPMREDSNQCSPAAISDAQGNYGLDGSVCRGTRSSAPFAVTQLNTNIISRASPVNQSTATVISPQALIIANNEVQQDISSRPTMRIVPLCSRGNAFQTTKVNPTFISVQPCTSSVQRKSGRTQGRQETGHLKRIACSCPVCKSNKTKMAHEKSKFHVCHFANCGKAYGKTSHLRAHLRWHTGDRPFICDWQFCSKSFTRSDELQRHYRTHTGEKNFVCHLCEKRFLRSDHLTKHKRTHVMAPLVSEPSSTSSSKALVQNRRGKRSKVQQR</sequence>
<keyword evidence="7" id="KW-0238">DNA-binding</keyword>
<proteinExistence type="inferred from homology"/>
<dbReference type="PROSITE" id="PS50157">
    <property type="entry name" value="ZINC_FINGER_C2H2_2"/>
    <property type="match status" value="3"/>
</dbReference>
<dbReference type="GO" id="GO:0000981">
    <property type="term" value="F:DNA-binding transcription factor activity, RNA polymerase II-specific"/>
    <property type="evidence" value="ECO:0007669"/>
    <property type="project" value="TreeGrafter"/>
</dbReference>
<evidence type="ECO:0000256" key="2">
    <source>
        <dbReference type="ARBA" id="ARBA00022723"/>
    </source>
</evidence>
<dbReference type="PANTHER" id="PTHR23235:SF165">
    <property type="entry name" value="TRANSCRIPTION FACTOR BTD"/>
    <property type="match status" value="1"/>
</dbReference>
<evidence type="ECO:0000256" key="11">
    <source>
        <dbReference type="PROSITE-ProRule" id="PRU00042"/>
    </source>
</evidence>
<dbReference type="GO" id="GO:0008270">
    <property type="term" value="F:zinc ion binding"/>
    <property type="evidence" value="ECO:0007669"/>
    <property type="project" value="UniProtKB-KW"/>
</dbReference>
<keyword evidence="6" id="KW-0805">Transcription regulation</keyword>
<feature type="region of interest" description="Disordered" evidence="12">
    <location>
        <begin position="681"/>
        <end position="711"/>
    </location>
</feature>
<keyword evidence="2" id="KW-0479">Metal-binding</keyword>
<keyword evidence="9" id="KW-0539">Nucleus</keyword>
<dbReference type="FunFam" id="3.30.160.60:FF:000110">
    <property type="entry name" value="Zinc finger protein-like"/>
    <property type="match status" value="1"/>
</dbReference>
<dbReference type="STRING" id="70415.A0A5S6Q945"/>
<feature type="region of interest" description="Disordered" evidence="12">
    <location>
        <begin position="176"/>
        <end position="198"/>
    </location>
</feature>
<dbReference type="GO" id="GO:0000978">
    <property type="term" value="F:RNA polymerase II cis-regulatory region sequence-specific DNA binding"/>
    <property type="evidence" value="ECO:0007669"/>
    <property type="project" value="TreeGrafter"/>
</dbReference>
<evidence type="ECO:0000256" key="6">
    <source>
        <dbReference type="ARBA" id="ARBA00023015"/>
    </source>
</evidence>
<feature type="domain" description="C2H2-type" evidence="13">
    <location>
        <begin position="597"/>
        <end position="626"/>
    </location>
</feature>
<accession>A0A5S6Q945</accession>
<dbReference type="GO" id="GO:0005634">
    <property type="term" value="C:nucleus"/>
    <property type="evidence" value="ECO:0007669"/>
    <property type="project" value="UniProtKB-SubCell"/>
</dbReference>
<dbReference type="InterPro" id="IPR013087">
    <property type="entry name" value="Znf_C2H2_type"/>
</dbReference>
<keyword evidence="5" id="KW-0862">Zinc</keyword>
<dbReference type="WBParaSite" id="TMUE_1000003605.2">
    <property type="protein sequence ID" value="TMUE_1000003605.2"/>
    <property type="gene ID" value="WBGene00288547"/>
</dbReference>
<evidence type="ECO:0000256" key="9">
    <source>
        <dbReference type="ARBA" id="ARBA00023242"/>
    </source>
</evidence>
<dbReference type="Gene3D" id="3.30.160.60">
    <property type="entry name" value="Classic Zinc Finger"/>
    <property type="match status" value="3"/>
</dbReference>
<evidence type="ECO:0000256" key="3">
    <source>
        <dbReference type="ARBA" id="ARBA00022737"/>
    </source>
</evidence>
<feature type="domain" description="C2H2-type" evidence="13">
    <location>
        <begin position="627"/>
        <end position="656"/>
    </location>
</feature>
<dbReference type="SUPFAM" id="SSF57667">
    <property type="entry name" value="beta-beta-alpha zinc fingers"/>
    <property type="match status" value="2"/>
</dbReference>
<evidence type="ECO:0000256" key="12">
    <source>
        <dbReference type="SAM" id="MobiDB-lite"/>
    </source>
</evidence>
<feature type="compositionally biased region" description="Basic residues" evidence="12">
    <location>
        <begin position="701"/>
        <end position="711"/>
    </location>
</feature>
<name>A0A5S6Q945_TRIMR</name>
<keyword evidence="4 11" id="KW-0863">Zinc-finger</keyword>
<dbReference type="WBParaSite" id="TMUE_1000003605.3">
    <property type="protein sequence ID" value="TMUE_1000003605.3"/>
    <property type="gene ID" value="WBGene00288547"/>
</dbReference>
<keyword evidence="14" id="KW-1185">Reference proteome</keyword>